<proteinExistence type="predicted"/>
<accession>A0A6J4TL34</accession>
<evidence type="ECO:0000313" key="2">
    <source>
        <dbReference type="EMBL" id="CAA9524827.1"/>
    </source>
</evidence>
<gene>
    <name evidence="2" type="ORF">AVDCRST_MAG67-3540</name>
</gene>
<sequence length="138" mass="14845">MRHVQKEPVPRDDEEDGQRAHQTPCGASRSGAEFGTLIWRALSRLEFLRRQAPGRPPLIAALLGPAEPELTCEECFEQIDRYVDLALAGADAERAVPGMRAHLAGYPACLEDYASLVEYVASGVAGAAQPPPALPPIS</sequence>
<organism evidence="2">
    <name type="scientific">uncultured Solirubrobacteraceae bacterium</name>
    <dbReference type="NCBI Taxonomy" id="1162706"/>
    <lineage>
        <taxon>Bacteria</taxon>
        <taxon>Bacillati</taxon>
        <taxon>Actinomycetota</taxon>
        <taxon>Thermoleophilia</taxon>
        <taxon>Solirubrobacterales</taxon>
        <taxon>Solirubrobacteraceae</taxon>
        <taxon>environmental samples</taxon>
    </lineage>
</organism>
<dbReference type="EMBL" id="CADCVQ010000150">
    <property type="protein sequence ID" value="CAA9524827.1"/>
    <property type="molecule type" value="Genomic_DNA"/>
</dbReference>
<feature type="region of interest" description="Disordered" evidence="1">
    <location>
        <begin position="1"/>
        <end position="30"/>
    </location>
</feature>
<protein>
    <submittedName>
        <fullName evidence="2">Uncharacterized protein</fullName>
    </submittedName>
</protein>
<feature type="compositionally biased region" description="Basic and acidic residues" evidence="1">
    <location>
        <begin position="1"/>
        <end position="11"/>
    </location>
</feature>
<reference evidence="2" key="1">
    <citation type="submission" date="2020-02" db="EMBL/GenBank/DDBJ databases">
        <authorList>
            <person name="Meier V. D."/>
        </authorList>
    </citation>
    <scope>NUCLEOTIDE SEQUENCE</scope>
    <source>
        <strain evidence="2">AVDCRST_MAG67</strain>
    </source>
</reference>
<dbReference type="AlphaFoldDB" id="A0A6J4TL34"/>
<name>A0A6J4TL34_9ACTN</name>
<evidence type="ECO:0000256" key="1">
    <source>
        <dbReference type="SAM" id="MobiDB-lite"/>
    </source>
</evidence>